<dbReference type="Pfam" id="PF06537">
    <property type="entry name" value="DHOR"/>
    <property type="match status" value="2"/>
</dbReference>
<keyword evidence="2 4" id="KW-0479">Metal-binding</keyword>
<dbReference type="Proteomes" id="UP000243106">
    <property type="component" value="Unassembled WGS sequence"/>
</dbReference>
<dbReference type="AlphaFoldDB" id="A0A1I5ZN47"/>
<organism evidence="7 8">
    <name type="scientific">Roseivivax halotolerans</name>
    <dbReference type="NCBI Taxonomy" id="93684"/>
    <lineage>
        <taxon>Bacteria</taxon>
        <taxon>Pseudomonadati</taxon>
        <taxon>Pseudomonadota</taxon>
        <taxon>Alphaproteobacteria</taxon>
        <taxon>Rhodobacterales</taxon>
        <taxon>Roseobacteraceae</taxon>
        <taxon>Roseivivax</taxon>
    </lineage>
</organism>
<evidence type="ECO:0000256" key="3">
    <source>
        <dbReference type="ARBA" id="ARBA00023004"/>
    </source>
</evidence>
<dbReference type="PIRSF" id="PIRSF028099">
    <property type="entry name" value="DUF1111"/>
    <property type="match status" value="1"/>
</dbReference>
<dbReference type="STRING" id="93684.SAMN05421853_11125"/>
<evidence type="ECO:0000259" key="6">
    <source>
        <dbReference type="PROSITE" id="PS51007"/>
    </source>
</evidence>
<dbReference type="PANTHER" id="PTHR30600:SF4">
    <property type="entry name" value="CYTOCHROME C DOMAIN-CONTAINING PROTEIN"/>
    <property type="match status" value="1"/>
</dbReference>
<dbReference type="PANTHER" id="PTHR30600">
    <property type="entry name" value="CYTOCHROME C PEROXIDASE-RELATED"/>
    <property type="match status" value="1"/>
</dbReference>
<gene>
    <name evidence="7" type="ORF">SAMN05421853_11125</name>
</gene>
<dbReference type="GO" id="GO:0046872">
    <property type="term" value="F:metal ion binding"/>
    <property type="evidence" value="ECO:0007669"/>
    <property type="project" value="UniProtKB-KW"/>
</dbReference>
<evidence type="ECO:0000256" key="5">
    <source>
        <dbReference type="SAM" id="SignalP"/>
    </source>
</evidence>
<keyword evidence="5" id="KW-0732">Signal</keyword>
<sequence>MQRGAITGLWAATFLAGVTTLASAETAAERKARILAPTQDFSEAEQFELYQGGSGTNTERLDANAFSLPSAALSFEQRSDFFVGNGVFDRPWVAAPSSTTGSDGLGPYFNARSCQGCHIKDGRGHPPEEGDSNMVSMLFALSDPSGAPDPVLGHQFQDQAVTGMAAEGKVRVSYETVSFEYPDGTRVELRHPAYKTGADLAPGVALKPRIAPPMIGLGLIEAIPPEDIRAYVDAEDTDGDGISGRPHILEDGTLGRFGWKATAGSILEQSAIAFSNDMGLSTRLIAAAYGDCTEAQGDCRNAFHGDDDGAPEIADDLLDLVTFYSANLAVPARRDPGAPDVLAGKALFYEAGCTSCHVPKYATASDAAPEQRNQLIWPYSDFLLHDMGEGLSDRTPTGDVAASEWRTPPLWGIGLTETVSGHTYFLHDGRARSLEEAILWHDGEARASRDAFAAFTADEREQILQFLGSL</sequence>
<dbReference type="InterPro" id="IPR010538">
    <property type="entry name" value="DHOR"/>
</dbReference>
<dbReference type="GO" id="GO:0020037">
    <property type="term" value="F:heme binding"/>
    <property type="evidence" value="ECO:0007669"/>
    <property type="project" value="InterPro"/>
</dbReference>
<dbReference type="InterPro" id="IPR051395">
    <property type="entry name" value="Cytochrome_c_Peroxidase/MauG"/>
</dbReference>
<dbReference type="InterPro" id="IPR009056">
    <property type="entry name" value="Cyt_c-like_dom"/>
</dbReference>
<dbReference type="SUPFAM" id="SSF46626">
    <property type="entry name" value="Cytochrome c"/>
    <property type="match status" value="1"/>
</dbReference>
<protein>
    <submittedName>
        <fullName evidence="7">CxxC motif-containing protein, DUF1111 family</fullName>
    </submittedName>
</protein>
<dbReference type="InterPro" id="IPR036909">
    <property type="entry name" value="Cyt_c-like_dom_sf"/>
</dbReference>
<keyword evidence="1 4" id="KW-0349">Heme</keyword>
<evidence type="ECO:0000256" key="4">
    <source>
        <dbReference type="PROSITE-ProRule" id="PRU00433"/>
    </source>
</evidence>
<dbReference type="RefSeq" id="WP_093013783.1">
    <property type="nucleotide sequence ID" value="NZ_FOXV01000011.1"/>
</dbReference>
<dbReference type="GO" id="GO:0004130">
    <property type="term" value="F:cytochrome-c peroxidase activity"/>
    <property type="evidence" value="ECO:0007669"/>
    <property type="project" value="TreeGrafter"/>
</dbReference>
<keyword evidence="8" id="KW-1185">Reference proteome</keyword>
<feature type="signal peptide" evidence="5">
    <location>
        <begin position="1"/>
        <end position="24"/>
    </location>
</feature>
<keyword evidence="3 4" id="KW-0408">Iron</keyword>
<reference evidence="8" key="1">
    <citation type="submission" date="2016-10" db="EMBL/GenBank/DDBJ databases">
        <authorList>
            <person name="Varghese N."/>
            <person name="Submissions S."/>
        </authorList>
    </citation>
    <scope>NUCLEOTIDE SEQUENCE [LARGE SCALE GENOMIC DNA]</scope>
    <source>
        <strain evidence="8">JCM 10271</strain>
    </source>
</reference>
<dbReference type="Gene3D" id="1.10.760.10">
    <property type="entry name" value="Cytochrome c-like domain"/>
    <property type="match status" value="1"/>
</dbReference>
<evidence type="ECO:0000313" key="8">
    <source>
        <dbReference type="Proteomes" id="UP000243106"/>
    </source>
</evidence>
<dbReference type="GO" id="GO:0009055">
    <property type="term" value="F:electron transfer activity"/>
    <property type="evidence" value="ECO:0007669"/>
    <property type="project" value="InterPro"/>
</dbReference>
<feature type="domain" description="Cytochrome c" evidence="6">
    <location>
        <begin position="339"/>
        <end position="470"/>
    </location>
</feature>
<dbReference type="PROSITE" id="PS51007">
    <property type="entry name" value="CYTC"/>
    <property type="match status" value="1"/>
</dbReference>
<name>A0A1I5ZN47_9RHOB</name>
<evidence type="ECO:0000256" key="2">
    <source>
        <dbReference type="ARBA" id="ARBA00022723"/>
    </source>
</evidence>
<evidence type="ECO:0000256" key="1">
    <source>
        <dbReference type="ARBA" id="ARBA00022617"/>
    </source>
</evidence>
<evidence type="ECO:0000313" key="7">
    <source>
        <dbReference type="EMBL" id="SFQ57916.1"/>
    </source>
</evidence>
<dbReference type="EMBL" id="FOXV01000011">
    <property type="protein sequence ID" value="SFQ57916.1"/>
    <property type="molecule type" value="Genomic_DNA"/>
</dbReference>
<proteinExistence type="predicted"/>
<accession>A0A1I5ZN47</accession>
<feature type="chain" id="PRO_5017455747" evidence="5">
    <location>
        <begin position="25"/>
        <end position="470"/>
    </location>
</feature>